<dbReference type="PROSITE" id="PS51257">
    <property type="entry name" value="PROKAR_LIPOPROTEIN"/>
    <property type="match status" value="1"/>
</dbReference>
<organism evidence="1 2">
    <name type="scientific">Pseudoxanthomonas sacheonensis</name>
    <dbReference type="NCBI Taxonomy" id="443615"/>
    <lineage>
        <taxon>Bacteria</taxon>
        <taxon>Pseudomonadati</taxon>
        <taxon>Pseudomonadota</taxon>
        <taxon>Gammaproteobacteria</taxon>
        <taxon>Lysobacterales</taxon>
        <taxon>Lysobacteraceae</taxon>
        <taxon>Pseudoxanthomonas</taxon>
    </lineage>
</organism>
<dbReference type="EMBL" id="JAVDTT010000001">
    <property type="protein sequence ID" value="MDR6841053.1"/>
    <property type="molecule type" value="Genomic_DNA"/>
</dbReference>
<reference evidence="1 2" key="1">
    <citation type="submission" date="2023-07" db="EMBL/GenBank/DDBJ databases">
        <title>Sorghum-associated microbial communities from plants grown in Nebraska, USA.</title>
        <authorList>
            <person name="Schachtman D."/>
        </authorList>
    </citation>
    <scope>NUCLEOTIDE SEQUENCE [LARGE SCALE GENOMIC DNA]</scope>
    <source>
        <strain evidence="1 2">BE107</strain>
    </source>
</reference>
<dbReference type="RefSeq" id="WP_310091328.1">
    <property type="nucleotide sequence ID" value="NZ_JAVDTT010000001.1"/>
</dbReference>
<comment type="caution">
    <text evidence="1">The sequence shown here is derived from an EMBL/GenBank/DDBJ whole genome shotgun (WGS) entry which is preliminary data.</text>
</comment>
<accession>A0ABU1RQL1</accession>
<dbReference type="Proteomes" id="UP001254759">
    <property type="component" value="Unassembled WGS sequence"/>
</dbReference>
<sequence length="206" mass="22457">MSLRLRPLLMLLPLWLGGCVVFERPPVPLTCDARLQGRWLPIANSADEAAKLTQDDYAVVDSSCHATVSMSQVGGDPSSKVEIDVPGFALGDQHYFALNEESVARLFARGLSAEVPQEKKLPTSAVTLVRYRIEGDILTLTTIDGDTVGKLSEQKRLRATALDQFNYLIPGDEATLRKVLLAHPELFGKSGSPPMKMRRDSGTPAP</sequence>
<proteinExistence type="predicted"/>
<gene>
    <name evidence="1" type="ORF">J2W94_001317</name>
</gene>
<protein>
    <recommendedName>
        <fullName evidence="3">Lipoprotein</fullName>
    </recommendedName>
</protein>
<evidence type="ECO:0008006" key="3">
    <source>
        <dbReference type="Google" id="ProtNLM"/>
    </source>
</evidence>
<keyword evidence="2" id="KW-1185">Reference proteome</keyword>
<name>A0ABU1RQL1_9GAMM</name>
<evidence type="ECO:0000313" key="1">
    <source>
        <dbReference type="EMBL" id="MDR6841053.1"/>
    </source>
</evidence>
<evidence type="ECO:0000313" key="2">
    <source>
        <dbReference type="Proteomes" id="UP001254759"/>
    </source>
</evidence>